<proteinExistence type="predicted"/>
<gene>
    <name evidence="1" type="ORF">AVEN_55594_1</name>
</gene>
<protein>
    <submittedName>
        <fullName evidence="1">Uncharacterized protein</fullName>
    </submittedName>
</protein>
<dbReference type="EMBL" id="BGPR01036473">
    <property type="protein sequence ID" value="GBO11707.1"/>
    <property type="molecule type" value="Genomic_DNA"/>
</dbReference>
<reference evidence="1 2" key="1">
    <citation type="journal article" date="2019" name="Sci. Rep.">
        <title>Orb-weaving spider Araneus ventricosus genome elucidates the spidroin gene catalogue.</title>
        <authorList>
            <person name="Kono N."/>
            <person name="Nakamura H."/>
            <person name="Ohtoshi R."/>
            <person name="Moran D.A.P."/>
            <person name="Shinohara A."/>
            <person name="Yoshida Y."/>
            <person name="Fujiwara M."/>
            <person name="Mori M."/>
            <person name="Tomita M."/>
            <person name="Arakawa K."/>
        </authorList>
    </citation>
    <scope>NUCLEOTIDE SEQUENCE [LARGE SCALE GENOMIC DNA]</scope>
</reference>
<dbReference type="AlphaFoldDB" id="A0A4Y2UJI1"/>
<evidence type="ECO:0000313" key="1">
    <source>
        <dbReference type="EMBL" id="GBO11707.1"/>
    </source>
</evidence>
<comment type="caution">
    <text evidence="1">The sequence shown here is derived from an EMBL/GenBank/DDBJ whole genome shotgun (WGS) entry which is preliminary data.</text>
</comment>
<name>A0A4Y2UJI1_ARAVE</name>
<sequence>MNRQNATNWCCAFSEGRTDVHEEHRTGMPSVISDAHLRSTEEAIQANKRLTLRELPKIIPKVSMTTLYECVIVILGYHKSCARWVPKMLTEEPKI</sequence>
<keyword evidence="2" id="KW-1185">Reference proteome</keyword>
<accession>A0A4Y2UJI1</accession>
<dbReference type="Proteomes" id="UP000499080">
    <property type="component" value="Unassembled WGS sequence"/>
</dbReference>
<organism evidence="1 2">
    <name type="scientific">Araneus ventricosus</name>
    <name type="common">Orbweaver spider</name>
    <name type="synonym">Epeira ventricosa</name>
    <dbReference type="NCBI Taxonomy" id="182803"/>
    <lineage>
        <taxon>Eukaryota</taxon>
        <taxon>Metazoa</taxon>
        <taxon>Ecdysozoa</taxon>
        <taxon>Arthropoda</taxon>
        <taxon>Chelicerata</taxon>
        <taxon>Arachnida</taxon>
        <taxon>Araneae</taxon>
        <taxon>Araneomorphae</taxon>
        <taxon>Entelegynae</taxon>
        <taxon>Araneoidea</taxon>
        <taxon>Araneidae</taxon>
        <taxon>Araneus</taxon>
    </lineage>
</organism>
<dbReference type="OrthoDB" id="6436843at2759"/>
<evidence type="ECO:0000313" key="2">
    <source>
        <dbReference type="Proteomes" id="UP000499080"/>
    </source>
</evidence>